<evidence type="ECO:0000313" key="2">
    <source>
        <dbReference type="Proteomes" id="UP000821865"/>
    </source>
</evidence>
<organism evidence="1 2">
    <name type="scientific">Dermacentor silvarum</name>
    <name type="common">Tick</name>
    <dbReference type="NCBI Taxonomy" id="543639"/>
    <lineage>
        <taxon>Eukaryota</taxon>
        <taxon>Metazoa</taxon>
        <taxon>Ecdysozoa</taxon>
        <taxon>Arthropoda</taxon>
        <taxon>Chelicerata</taxon>
        <taxon>Arachnida</taxon>
        <taxon>Acari</taxon>
        <taxon>Parasitiformes</taxon>
        <taxon>Ixodida</taxon>
        <taxon>Ixodoidea</taxon>
        <taxon>Ixodidae</taxon>
        <taxon>Rhipicephalinae</taxon>
        <taxon>Dermacentor</taxon>
    </lineage>
</organism>
<comment type="caution">
    <text evidence="1">The sequence shown here is derived from an EMBL/GenBank/DDBJ whole genome shotgun (WGS) entry which is preliminary data.</text>
</comment>
<dbReference type="EMBL" id="CM023480">
    <property type="protein sequence ID" value="KAH7971394.1"/>
    <property type="molecule type" value="Genomic_DNA"/>
</dbReference>
<sequence>MGDHPEPESHATPDAARQREGSSMEKSTALALAEQQRMLEGLVELPCFCTALTLAATALTLAIPMVLRDYLPPCREPNCFQYAREMALSVDPATDPCSDFFSHVCGNFEDLYPRSSSLLSVLATRTSQFQDSVLNRLEAGASAETPGEATVAAFRVCIDQYRGRDEGGLQAIRELLWELGLFLRATPVTHTVDSVFVGMVKMSLSFDLPVLVRAVLVRSLKQTADNKLELQLDLHIPEAPVDRTVDSVEDSLRAVAHNGTIGRSGSSQAATVPRWDGGIKYVRFADVQDALLAFMTTERLINVSNDAISIQGYFDGDSELATANPELVKGFASFAVQEGGARLLNLVRYLLVERLLPVSSAKLADIYNVTGNEAFGVRVAACRREVVGLTPRAWADLIFRNLLGLKYDTVDALARDVVNSAFDQLAGWVADAETAEGAKQRLQRTRLLLGRAAAKESLKARYSHVLDSYPKAILDPVRLEVLVTPAMLFPPFLAEDVPSAVNYGAIGSLVGSLLAQSLDPSVGAYDVLGRRLDASWYSEESVSARKVTLECVGAKSAPQESGSLSHDQTNEVLANTLGLRMAHAAFLAKLDVNSTRKATAGAEWSGPFYSGRADDVRGLQRLFFAAHCFQLCGVSLPPSVATSGLPLRDRCNLPLMNYAEFGRAFDCPADSAMAADATNSCFPELSAH</sequence>
<dbReference type="Proteomes" id="UP000821865">
    <property type="component" value="Chromosome 11"/>
</dbReference>
<accession>A0ACB8DLE4</accession>
<proteinExistence type="predicted"/>
<gene>
    <name evidence="1" type="ORF">HPB49_023264</name>
</gene>
<protein>
    <submittedName>
        <fullName evidence="1">Uncharacterized protein</fullName>
    </submittedName>
</protein>
<evidence type="ECO:0000313" key="1">
    <source>
        <dbReference type="EMBL" id="KAH7971394.1"/>
    </source>
</evidence>
<name>A0ACB8DLE4_DERSI</name>
<reference evidence="1" key="1">
    <citation type="submission" date="2020-05" db="EMBL/GenBank/DDBJ databases">
        <title>Large-scale comparative analyses of tick genomes elucidate their genetic diversity and vector capacities.</title>
        <authorList>
            <person name="Jia N."/>
            <person name="Wang J."/>
            <person name="Shi W."/>
            <person name="Du L."/>
            <person name="Sun Y."/>
            <person name="Zhan W."/>
            <person name="Jiang J."/>
            <person name="Wang Q."/>
            <person name="Zhang B."/>
            <person name="Ji P."/>
            <person name="Sakyi L.B."/>
            <person name="Cui X."/>
            <person name="Yuan T."/>
            <person name="Jiang B."/>
            <person name="Yang W."/>
            <person name="Lam T.T.-Y."/>
            <person name="Chang Q."/>
            <person name="Ding S."/>
            <person name="Wang X."/>
            <person name="Zhu J."/>
            <person name="Ruan X."/>
            <person name="Zhao L."/>
            <person name="Wei J."/>
            <person name="Que T."/>
            <person name="Du C."/>
            <person name="Cheng J."/>
            <person name="Dai P."/>
            <person name="Han X."/>
            <person name="Huang E."/>
            <person name="Gao Y."/>
            <person name="Liu J."/>
            <person name="Shao H."/>
            <person name="Ye R."/>
            <person name="Li L."/>
            <person name="Wei W."/>
            <person name="Wang X."/>
            <person name="Wang C."/>
            <person name="Yang T."/>
            <person name="Huo Q."/>
            <person name="Li W."/>
            <person name="Guo W."/>
            <person name="Chen H."/>
            <person name="Zhou L."/>
            <person name="Ni X."/>
            <person name="Tian J."/>
            <person name="Zhou Y."/>
            <person name="Sheng Y."/>
            <person name="Liu T."/>
            <person name="Pan Y."/>
            <person name="Xia L."/>
            <person name="Li J."/>
            <person name="Zhao F."/>
            <person name="Cao W."/>
        </authorList>
    </citation>
    <scope>NUCLEOTIDE SEQUENCE</scope>
    <source>
        <strain evidence="1">Dsil-2018</strain>
    </source>
</reference>
<keyword evidence="2" id="KW-1185">Reference proteome</keyword>